<dbReference type="Gene3D" id="2.20.25.110">
    <property type="entry name" value="S-adenosyl-L-methionine-dependent methyltransferases"/>
    <property type="match status" value="1"/>
</dbReference>
<dbReference type="STRING" id="1033734.GCA_000285535_03572"/>
<gene>
    <name evidence="3" type="ORF">E1I69_00645</name>
</gene>
<evidence type="ECO:0000313" key="4">
    <source>
        <dbReference type="Proteomes" id="UP000306477"/>
    </source>
</evidence>
<dbReference type="Proteomes" id="UP000306477">
    <property type="component" value="Unassembled WGS sequence"/>
</dbReference>
<accession>A0A4S3Q1P9</accession>
<dbReference type="GO" id="GO:0032259">
    <property type="term" value="P:methylation"/>
    <property type="evidence" value="ECO:0007669"/>
    <property type="project" value="UniProtKB-KW"/>
</dbReference>
<keyword evidence="4" id="KW-1185">Reference proteome</keyword>
<dbReference type="PANTHER" id="PTHR43861">
    <property type="entry name" value="TRANS-ACONITATE 2-METHYLTRANSFERASE-RELATED"/>
    <property type="match status" value="1"/>
</dbReference>
<dbReference type="InterPro" id="IPR041698">
    <property type="entry name" value="Methyltransf_25"/>
</dbReference>
<evidence type="ECO:0000259" key="2">
    <source>
        <dbReference type="Pfam" id="PF13649"/>
    </source>
</evidence>
<dbReference type="InterPro" id="IPR029063">
    <property type="entry name" value="SAM-dependent_MTases_sf"/>
</dbReference>
<reference evidence="3 4" key="1">
    <citation type="journal article" date="2019" name="Indoor Air">
        <title>Impacts of indoor surface finishes on bacterial viability.</title>
        <authorList>
            <person name="Hu J."/>
            <person name="Maamar S.B."/>
            <person name="Glawe A.J."/>
            <person name="Gottel N."/>
            <person name="Gilbert J.A."/>
            <person name="Hartmann E.M."/>
        </authorList>
    </citation>
    <scope>NUCLEOTIDE SEQUENCE [LARGE SCALE GENOMIC DNA]</scope>
    <source>
        <strain evidence="3 4">AF060A6</strain>
    </source>
</reference>
<evidence type="ECO:0000313" key="3">
    <source>
        <dbReference type="EMBL" id="THE15392.1"/>
    </source>
</evidence>
<dbReference type="Pfam" id="PF13649">
    <property type="entry name" value="Methyltransf_25"/>
    <property type="match status" value="1"/>
</dbReference>
<feature type="domain" description="Methyltransferase" evidence="2">
    <location>
        <begin position="41"/>
        <end position="136"/>
    </location>
</feature>
<dbReference type="GO" id="GO:0008168">
    <property type="term" value="F:methyltransferase activity"/>
    <property type="evidence" value="ECO:0007669"/>
    <property type="project" value="UniProtKB-KW"/>
</dbReference>
<proteinExistence type="predicted"/>
<dbReference type="SUPFAM" id="SSF53335">
    <property type="entry name" value="S-adenosyl-L-methionine-dependent methyltransferases"/>
    <property type="match status" value="1"/>
</dbReference>
<sequence length="247" mass="28835">MSYGEFAYIYDELMRDVDYEQWVSFVKEKVAHLHKKSGLRVLDIGCGTGEITIRLAKEGFEVIGVDLSEDMLTVANHKAVEAGVKVEFYQQNMLDISGFEPFDLIVIFCDSLNYLHSEQEVQKTFANIYQLLKEDGLFLFDVHSVYKMDSIFMNGPFVSAEDQVSFIWNCYSGEHPHSVEHELSFFVKNEHNEDYARFDEFHEQRTFPIEMYQNWLVQTGFRVQDICADFTEHVQETSERILITAKK</sequence>
<dbReference type="OrthoDB" id="9811589at2"/>
<dbReference type="RefSeq" id="WP_136377712.1">
    <property type="nucleotide sequence ID" value="NZ_SLUB01000001.1"/>
</dbReference>
<name>A0A4S3Q1P9_9BACI</name>
<keyword evidence="3" id="KW-0489">Methyltransferase</keyword>
<evidence type="ECO:0000256" key="1">
    <source>
        <dbReference type="ARBA" id="ARBA00022679"/>
    </source>
</evidence>
<keyword evidence="1 3" id="KW-0808">Transferase</keyword>
<dbReference type="Gene3D" id="3.40.50.150">
    <property type="entry name" value="Vaccinia Virus protein VP39"/>
    <property type="match status" value="1"/>
</dbReference>
<dbReference type="AlphaFoldDB" id="A0A4S3Q1P9"/>
<dbReference type="CDD" id="cd02440">
    <property type="entry name" value="AdoMet_MTases"/>
    <property type="match status" value="1"/>
</dbReference>
<organism evidence="3 4">
    <name type="scientific">Bacillus timonensis</name>
    <dbReference type="NCBI Taxonomy" id="1033734"/>
    <lineage>
        <taxon>Bacteria</taxon>
        <taxon>Bacillati</taxon>
        <taxon>Bacillota</taxon>
        <taxon>Bacilli</taxon>
        <taxon>Bacillales</taxon>
        <taxon>Bacillaceae</taxon>
        <taxon>Bacillus</taxon>
    </lineage>
</organism>
<comment type="caution">
    <text evidence="3">The sequence shown here is derived from an EMBL/GenBank/DDBJ whole genome shotgun (WGS) entry which is preliminary data.</text>
</comment>
<dbReference type="EMBL" id="SLUB01000001">
    <property type="protein sequence ID" value="THE15392.1"/>
    <property type="molecule type" value="Genomic_DNA"/>
</dbReference>
<protein>
    <submittedName>
        <fullName evidence="3">Class I SAM-dependent methyltransferase</fullName>
    </submittedName>
</protein>